<protein>
    <submittedName>
        <fullName evidence="2">Uncharacterized protein</fullName>
    </submittedName>
</protein>
<feature type="transmembrane region" description="Helical" evidence="1">
    <location>
        <begin position="103"/>
        <end position="119"/>
    </location>
</feature>
<keyword evidence="1" id="KW-0472">Membrane</keyword>
<dbReference type="EMBL" id="RRYP01011260">
    <property type="protein sequence ID" value="TNV77852.1"/>
    <property type="molecule type" value="Genomic_DNA"/>
</dbReference>
<accession>A0A8J8T0N2</accession>
<organism evidence="2 3">
    <name type="scientific">Halteria grandinella</name>
    <dbReference type="NCBI Taxonomy" id="5974"/>
    <lineage>
        <taxon>Eukaryota</taxon>
        <taxon>Sar</taxon>
        <taxon>Alveolata</taxon>
        <taxon>Ciliophora</taxon>
        <taxon>Intramacronucleata</taxon>
        <taxon>Spirotrichea</taxon>
        <taxon>Stichotrichia</taxon>
        <taxon>Sporadotrichida</taxon>
        <taxon>Halteriidae</taxon>
        <taxon>Halteria</taxon>
    </lineage>
</organism>
<feature type="transmembrane region" description="Helical" evidence="1">
    <location>
        <begin position="126"/>
        <end position="145"/>
    </location>
</feature>
<reference evidence="2" key="1">
    <citation type="submission" date="2019-06" db="EMBL/GenBank/DDBJ databases">
        <authorList>
            <person name="Zheng W."/>
        </authorList>
    </citation>
    <scope>NUCLEOTIDE SEQUENCE</scope>
    <source>
        <strain evidence="2">QDHG01</strain>
    </source>
</reference>
<feature type="transmembrane region" description="Helical" evidence="1">
    <location>
        <begin position="165"/>
        <end position="185"/>
    </location>
</feature>
<evidence type="ECO:0000313" key="2">
    <source>
        <dbReference type="EMBL" id="TNV77852.1"/>
    </source>
</evidence>
<gene>
    <name evidence="2" type="ORF">FGO68_gene13863</name>
</gene>
<comment type="caution">
    <text evidence="2">The sequence shown here is derived from an EMBL/GenBank/DDBJ whole genome shotgun (WGS) entry which is preliminary data.</text>
</comment>
<name>A0A8J8T0N2_HALGN</name>
<keyword evidence="3" id="KW-1185">Reference proteome</keyword>
<feature type="transmembrane region" description="Helical" evidence="1">
    <location>
        <begin position="52"/>
        <end position="78"/>
    </location>
</feature>
<evidence type="ECO:0000313" key="3">
    <source>
        <dbReference type="Proteomes" id="UP000785679"/>
    </source>
</evidence>
<dbReference type="AlphaFoldDB" id="A0A8J8T0N2"/>
<keyword evidence="1" id="KW-1133">Transmembrane helix</keyword>
<evidence type="ECO:0000256" key="1">
    <source>
        <dbReference type="SAM" id="Phobius"/>
    </source>
</evidence>
<dbReference type="Proteomes" id="UP000785679">
    <property type="component" value="Unassembled WGS sequence"/>
</dbReference>
<keyword evidence="1" id="KW-0812">Transmembrane</keyword>
<sequence length="249" mass="28874">MNWTYCEVSNEKGVNLEYLFTAVCESMIEAKDAYIRWLQFDRKKILIAYSKLAAALALLCQLFMYAEIVIFSGMLIFFRSMTFNDDSLNVCTLAPPKQLDSKPFLLSLLMTFLVIGPPVQQRLRRYIMYTIPLIAFITLVSTIYLCKKTFDDPLCIEYGMWVIRYLLISLGTILIGVSIYMLTVYSDLKRRGYNHLISVLQDKPCQVKPKKEKQRVQVKRYLESDVQMGLLGKAEYVLDWTDEKSLISV</sequence>
<proteinExistence type="predicted"/>